<keyword evidence="2" id="KW-1185">Reference proteome</keyword>
<evidence type="ECO:0000313" key="1">
    <source>
        <dbReference type="EMBL" id="KAJ8976073.1"/>
    </source>
</evidence>
<name>A0ABQ9JEL9_9CUCU</name>
<evidence type="ECO:0000313" key="2">
    <source>
        <dbReference type="Proteomes" id="UP001162164"/>
    </source>
</evidence>
<organism evidence="1 2">
    <name type="scientific">Molorchus minor</name>
    <dbReference type="NCBI Taxonomy" id="1323400"/>
    <lineage>
        <taxon>Eukaryota</taxon>
        <taxon>Metazoa</taxon>
        <taxon>Ecdysozoa</taxon>
        <taxon>Arthropoda</taxon>
        <taxon>Hexapoda</taxon>
        <taxon>Insecta</taxon>
        <taxon>Pterygota</taxon>
        <taxon>Neoptera</taxon>
        <taxon>Endopterygota</taxon>
        <taxon>Coleoptera</taxon>
        <taxon>Polyphaga</taxon>
        <taxon>Cucujiformia</taxon>
        <taxon>Chrysomeloidea</taxon>
        <taxon>Cerambycidae</taxon>
        <taxon>Lamiinae</taxon>
        <taxon>Monochamini</taxon>
        <taxon>Molorchus</taxon>
    </lineage>
</organism>
<protein>
    <submittedName>
        <fullName evidence="1">Uncharacterized protein</fullName>
    </submittedName>
</protein>
<comment type="caution">
    <text evidence="1">The sequence shown here is derived from an EMBL/GenBank/DDBJ whole genome shotgun (WGS) entry which is preliminary data.</text>
</comment>
<reference evidence="1" key="1">
    <citation type="journal article" date="2023" name="Insect Mol. Biol.">
        <title>Genome sequencing provides insights into the evolution of gene families encoding plant cell wall-degrading enzymes in longhorned beetles.</title>
        <authorList>
            <person name="Shin N.R."/>
            <person name="Okamura Y."/>
            <person name="Kirsch R."/>
            <person name="Pauchet Y."/>
        </authorList>
    </citation>
    <scope>NUCLEOTIDE SEQUENCE</scope>
    <source>
        <strain evidence="1">MMC_N1</strain>
    </source>
</reference>
<sequence length="108" mass="12288">MKIPSDDGLSSTPPNLIDATNSQIKQIKANKARKISENMLLAYVAEKSKKVKSSTLWAIYSILKLTLRASCMKLETILKKSKVLTREEVNQFIREADDETYLMVKVHF</sequence>
<proteinExistence type="predicted"/>
<dbReference type="Proteomes" id="UP001162164">
    <property type="component" value="Unassembled WGS sequence"/>
</dbReference>
<dbReference type="EMBL" id="JAPWTJ010000730">
    <property type="protein sequence ID" value="KAJ8976073.1"/>
    <property type="molecule type" value="Genomic_DNA"/>
</dbReference>
<accession>A0ABQ9JEL9</accession>
<gene>
    <name evidence="1" type="ORF">NQ317_007581</name>
</gene>